<dbReference type="RefSeq" id="XP_024328229.1">
    <property type="nucleotide sequence ID" value="XM_024463769.1"/>
</dbReference>
<proteinExistence type="predicted"/>
<dbReference type="OrthoDB" id="3246050at2759"/>
<dbReference type="eggNOG" id="ENOG502S0IF">
    <property type="taxonomic scope" value="Eukaryota"/>
</dbReference>
<sequence>MSKRSVFTTITPLPPSVTRQHVLDTFHNHVEMIDLNPLVEERHRIKPPPKATPEEFHCIWYEVTDRVQYLPGGVYSGKVSYPVCFHDLPNGIQTHCYAPMGLQIKGKWSLGGSLPGEPREPVEMGLNVPMVGLYVREDVDMKCNIMLTNFVKKTFKKSHAELVARLSVKAQLQEAAATNSTLASQATSPHLSYAGSVHYSVGPPGFPPQNMSMFPPGLQPPPHYSQGHVQQNQYQPCDPRMSMQSSFGQQSVQGAYQQQPPPSQFAPSELSNTETSKQGDAKKANSAPPTQESPPVELP</sequence>
<accession>A0A177ALM0</accession>
<dbReference type="AlphaFoldDB" id="A0A177ALM0"/>
<evidence type="ECO:0000256" key="1">
    <source>
        <dbReference type="SAM" id="MobiDB-lite"/>
    </source>
</evidence>
<protein>
    <recommendedName>
        <fullName evidence="2">DUF7053 domain-containing protein</fullName>
    </recommendedName>
</protein>
<reference evidence="3" key="1">
    <citation type="submission" date="2016-03" db="EMBL/GenBank/DDBJ databases">
        <title>Updated assembly of Pseudogymnoascus destructans, the fungus causing white-nose syndrome of bats.</title>
        <authorList>
            <person name="Palmer J.M."/>
            <person name="Drees K.P."/>
            <person name="Foster J.T."/>
            <person name="Lindner D.L."/>
        </authorList>
    </citation>
    <scope>NUCLEOTIDE SEQUENCE [LARGE SCALE GENOMIC DNA]</scope>
    <source>
        <strain evidence="3">20631-21</strain>
    </source>
</reference>
<gene>
    <name evidence="3" type="ORF">VC83_00072</name>
</gene>
<name>A0A177ALM0_9PEZI</name>
<feature type="region of interest" description="Disordered" evidence="1">
    <location>
        <begin position="208"/>
        <end position="299"/>
    </location>
</feature>
<dbReference type="InterPro" id="IPR055481">
    <property type="entry name" value="DUF7053"/>
</dbReference>
<dbReference type="EMBL" id="KV441386">
    <property type="protein sequence ID" value="OAF62959.1"/>
    <property type="molecule type" value="Genomic_DNA"/>
</dbReference>
<dbReference type="Proteomes" id="UP000077154">
    <property type="component" value="Unassembled WGS sequence"/>
</dbReference>
<dbReference type="PANTHER" id="PTHR38117">
    <property type="entry name" value="NACHT AND WD40 DOMAIN PROTEIN"/>
    <property type="match status" value="1"/>
</dbReference>
<dbReference type="VEuPathDB" id="FungiDB:GMDG_02802"/>
<feature type="compositionally biased region" description="Low complexity" evidence="1">
    <location>
        <begin position="249"/>
        <end position="258"/>
    </location>
</feature>
<dbReference type="Pfam" id="PF23155">
    <property type="entry name" value="DUF7053"/>
    <property type="match status" value="1"/>
</dbReference>
<evidence type="ECO:0000313" key="3">
    <source>
        <dbReference type="EMBL" id="OAF62959.1"/>
    </source>
</evidence>
<organism evidence="3">
    <name type="scientific">Pseudogymnoascus destructans</name>
    <dbReference type="NCBI Taxonomy" id="655981"/>
    <lineage>
        <taxon>Eukaryota</taxon>
        <taxon>Fungi</taxon>
        <taxon>Dikarya</taxon>
        <taxon>Ascomycota</taxon>
        <taxon>Pezizomycotina</taxon>
        <taxon>Leotiomycetes</taxon>
        <taxon>Thelebolales</taxon>
        <taxon>Thelebolaceae</taxon>
        <taxon>Pseudogymnoascus</taxon>
    </lineage>
</organism>
<dbReference type="GeneID" id="36283171"/>
<dbReference type="PANTHER" id="PTHR38117:SF2">
    <property type="entry name" value="NACHT AND WD40 DOMAIN PROTEIN"/>
    <property type="match status" value="1"/>
</dbReference>
<evidence type="ECO:0000259" key="2">
    <source>
        <dbReference type="Pfam" id="PF23155"/>
    </source>
</evidence>
<feature type="domain" description="DUF7053" evidence="2">
    <location>
        <begin position="2"/>
        <end position="171"/>
    </location>
</feature>